<dbReference type="SUPFAM" id="SSF55073">
    <property type="entry name" value="Nucleotide cyclase"/>
    <property type="match status" value="1"/>
</dbReference>
<dbReference type="PANTHER" id="PTHR44757">
    <property type="entry name" value="DIGUANYLATE CYCLASE DGCP"/>
    <property type="match status" value="1"/>
</dbReference>
<feature type="domain" description="GGDEF" evidence="3">
    <location>
        <begin position="310"/>
        <end position="446"/>
    </location>
</feature>
<dbReference type="RefSeq" id="WP_083204595.1">
    <property type="nucleotide sequence ID" value="NZ_FMBM01000002.1"/>
</dbReference>
<name>A0A0P8A885_9HYPH</name>
<dbReference type="PROSITE" id="PS50887">
    <property type="entry name" value="GGDEF"/>
    <property type="match status" value="1"/>
</dbReference>
<dbReference type="InterPro" id="IPR000160">
    <property type="entry name" value="GGDEF_dom"/>
</dbReference>
<evidence type="ECO:0000313" key="4">
    <source>
        <dbReference type="EMBL" id="KPQ11365.1"/>
    </source>
</evidence>
<dbReference type="CDD" id="cd00130">
    <property type="entry name" value="PAS"/>
    <property type="match status" value="2"/>
</dbReference>
<evidence type="ECO:0000259" key="1">
    <source>
        <dbReference type="PROSITE" id="PS50113"/>
    </source>
</evidence>
<dbReference type="Pfam" id="PF08447">
    <property type="entry name" value="PAS_3"/>
    <property type="match status" value="2"/>
</dbReference>
<dbReference type="SMART" id="SM00267">
    <property type="entry name" value="GGDEF"/>
    <property type="match status" value="1"/>
</dbReference>
<evidence type="ECO:0000259" key="2">
    <source>
        <dbReference type="PROSITE" id="PS50883"/>
    </source>
</evidence>
<sequence>MSQPEHHDAPSHQAMTLADCHPADAMVAGDAAGDALRYLALLEAGGGLIWQADPDGRIRAVPTAGHVGRAAISLMQGHGWLTLFHPDDRFRFLLQAGRARRVGRAFEGRWRIGIPAGFWRWHRIRVVPLMNEDGRIHEWVGNALDIHERYLAEGRIAGSEARLRLALSAARMVAWEYDPEAGKSSRTDNSWTILGVAPDDFDGYIANMHPDDRAVFHAAYVKGGSMRVPELRYRHPDGRMLWLSSRGLERRDADGRRRIIGVTYDITDRKVAEEEIWRAANHDPLTGLPNRACFLASLNQHVGNDADCGSGVAIALLDYLDFRALDAALGHEGADALLRRTGVRLREKLGRDDIVARIGGDEFGVVLTDAVSAEEAVAVAQALTETLAEDIYQADHILTARVCVGLAWSTRSEAEGETLFRQAQTALHAAKQSARRGAASILLFDQELARGGARRVGMAAQIARALDAREIIPYYQPKIELDSGLVCGFEALARWRHPERGVLTPSVFGSAFDMPELARAIGREMARQVLDDLRGWIDAGLAAGPVALNLAAADFGEGGLAWTLPDMLAESAIPARYCAVEVTERVFLGEGGGAVAGALTYLDRAGIRIALDDFGTGYASLVHLKQFPVSEIKIDRSFIRDLETDAEDAAIVAALLGLARALSLDVTAEGVETEAQAAFLRDHHCEMAQGFLLGKPMGRDCASALLTRQALDRSISHRRKRVIDAETPGPVQPLLAGQG</sequence>
<dbReference type="Pfam" id="PF00563">
    <property type="entry name" value="EAL"/>
    <property type="match status" value="1"/>
</dbReference>
<dbReference type="InterPro" id="IPR029787">
    <property type="entry name" value="Nucleotide_cyclase"/>
</dbReference>
<feature type="domain" description="PAC" evidence="1">
    <location>
        <begin position="104"/>
        <end position="158"/>
    </location>
</feature>
<dbReference type="SMART" id="SM00086">
    <property type="entry name" value="PAC"/>
    <property type="match status" value="2"/>
</dbReference>
<dbReference type="Gene3D" id="2.10.70.100">
    <property type="match status" value="1"/>
</dbReference>
<proteinExistence type="predicted"/>
<dbReference type="EMBL" id="LJSX01000008">
    <property type="protein sequence ID" value="KPQ11365.1"/>
    <property type="molecule type" value="Genomic_DNA"/>
</dbReference>
<dbReference type="PANTHER" id="PTHR44757:SF2">
    <property type="entry name" value="BIOFILM ARCHITECTURE MAINTENANCE PROTEIN MBAA"/>
    <property type="match status" value="1"/>
</dbReference>
<protein>
    <submittedName>
        <fullName evidence="4">EAL domain</fullName>
    </submittedName>
</protein>
<feature type="domain" description="PAC" evidence="1">
    <location>
        <begin position="227"/>
        <end position="278"/>
    </location>
</feature>
<dbReference type="InterPro" id="IPR000014">
    <property type="entry name" value="PAS"/>
</dbReference>
<dbReference type="PROSITE" id="PS50113">
    <property type="entry name" value="PAC"/>
    <property type="match status" value="2"/>
</dbReference>
<dbReference type="InterPro" id="IPR043128">
    <property type="entry name" value="Rev_trsase/Diguanyl_cyclase"/>
</dbReference>
<dbReference type="Gene3D" id="3.30.70.270">
    <property type="match status" value="1"/>
</dbReference>
<dbReference type="NCBIfam" id="TIGR00229">
    <property type="entry name" value="sensory_box"/>
    <property type="match status" value="1"/>
</dbReference>
<gene>
    <name evidence="4" type="ORF">HLUCCO17_06930</name>
</gene>
<dbReference type="Pfam" id="PF00990">
    <property type="entry name" value="GGDEF"/>
    <property type="match status" value="1"/>
</dbReference>
<dbReference type="InterPro" id="IPR000700">
    <property type="entry name" value="PAS-assoc_C"/>
</dbReference>
<dbReference type="InterPro" id="IPR013655">
    <property type="entry name" value="PAS_fold_3"/>
</dbReference>
<dbReference type="AlphaFoldDB" id="A0A0P8A885"/>
<dbReference type="InterPro" id="IPR035919">
    <property type="entry name" value="EAL_sf"/>
</dbReference>
<evidence type="ECO:0000313" key="5">
    <source>
        <dbReference type="Proteomes" id="UP000050497"/>
    </source>
</evidence>
<comment type="caution">
    <text evidence="4">The sequence shown here is derived from an EMBL/GenBank/DDBJ whole genome shotgun (WGS) entry which is preliminary data.</text>
</comment>
<dbReference type="PROSITE" id="PS50883">
    <property type="entry name" value="EAL"/>
    <property type="match status" value="1"/>
</dbReference>
<organism evidence="4 5">
    <name type="scientific">Saliniramus fredricksonii</name>
    <dbReference type="NCBI Taxonomy" id="1653334"/>
    <lineage>
        <taxon>Bacteria</taxon>
        <taxon>Pseudomonadati</taxon>
        <taxon>Pseudomonadota</taxon>
        <taxon>Alphaproteobacteria</taxon>
        <taxon>Hyphomicrobiales</taxon>
        <taxon>Salinarimonadaceae</taxon>
        <taxon>Saliniramus</taxon>
    </lineage>
</organism>
<dbReference type="PATRIC" id="fig|1653334.4.peg.2461"/>
<dbReference type="NCBIfam" id="TIGR00254">
    <property type="entry name" value="GGDEF"/>
    <property type="match status" value="1"/>
</dbReference>
<dbReference type="SMART" id="SM00052">
    <property type="entry name" value="EAL"/>
    <property type="match status" value="1"/>
</dbReference>
<feature type="domain" description="EAL" evidence="2">
    <location>
        <begin position="455"/>
        <end position="710"/>
    </location>
</feature>
<dbReference type="Gene3D" id="3.20.20.450">
    <property type="entry name" value="EAL domain"/>
    <property type="match status" value="1"/>
</dbReference>
<dbReference type="InterPro" id="IPR001610">
    <property type="entry name" value="PAC"/>
</dbReference>
<evidence type="ECO:0000259" key="3">
    <source>
        <dbReference type="PROSITE" id="PS50887"/>
    </source>
</evidence>
<dbReference type="InterPro" id="IPR001633">
    <property type="entry name" value="EAL_dom"/>
</dbReference>
<dbReference type="STRING" id="1653334.GA0071312_2959"/>
<accession>A0A0P8A885</accession>
<dbReference type="OrthoDB" id="9814202at2"/>
<dbReference type="Proteomes" id="UP000050497">
    <property type="component" value="Unassembled WGS sequence"/>
</dbReference>
<reference evidence="4 5" key="1">
    <citation type="submission" date="2015-09" db="EMBL/GenBank/DDBJ databases">
        <title>Identification and resolution of microdiversity through metagenomic sequencing of parallel consortia.</title>
        <authorList>
            <person name="Nelson W.C."/>
            <person name="Romine M.F."/>
            <person name="Lindemann S.R."/>
        </authorList>
    </citation>
    <scope>NUCLEOTIDE SEQUENCE [LARGE SCALE GENOMIC DNA]</scope>
    <source>
        <strain evidence="4">HL-109</strain>
    </source>
</reference>
<dbReference type="SUPFAM" id="SSF55785">
    <property type="entry name" value="PYP-like sensor domain (PAS domain)"/>
    <property type="match status" value="2"/>
</dbReference>
<dbReference type="CDD" id="cd01948">
    <property type="entry name" value="EAL"/>
    <property type="match status" value="1"/>
</dbReference>
<dbReference type="InterPro" id="IPR052155">
    <property type="entry name" value="Biofilm_reg_signaling"/>
</dbReference>
<dbReference type="InterPro" id="IPR035965">
    <property type="entry name" value="PAS-like_dom_sf"/>
</dbReference>
<dbReference type="SUPFAM" id="SSF141868">
    <property type="entry name" value="EAL domain-like"/>
    <property type="match status" value="1"/>
</dbReference>
<dbReference type="Gene3D" id="3.30.450.20">
    <property type="entry name" value="PAS domain"/>
    <property type="match status" value="2"/>
</dbReference>
<dbReference type="CDD" id="cd01949">
    <property type="entry name" value="GGDEF"/>
    <property type="match status" value="1"/>
</dbReference>